<dbReference type="RefSeq" id="WP_113029903.1">
    <property type="nucleotide sequence ID" value="NZ_QMFB01000002.1"/>
</dbReference>
<evidence type="ECO:0000256" key="1">
    <source>
        <dbReference type="ARBA" id="ARBA00004141"/>
    </source>
</evidence>
<dbReference type="Pfam" id="PF03649">
    <property type="entry name" value="UPF0014"/>
    <property type="match status" value="1"/>
</dbReference>
<dbReference type="GO" id="GO:0005886">
    <property type="term" value="C:plasma membrane"/>
    <property type="evidence" value="ECO:0007669"/>
    <property type="project" value="TreeGrafter"/>
</dbReference>
<protein>
    <submittedName>
        <fullName evidence="7">Iron export ABC transporter permease subunit FetB</fullName>
    </submittedName>
</protein>
<reference evidence="7 8" key="1">
    <citation type="journal article" date="2009" name="Int. J. Syst. Evol. Microbiol.">
        <title>Paenibacillus contaminans sp. nov., isolated from a contaminated laboratory plate.</title>
        <authorList>
            <person name="Chou J.H."/>
            <person name="Lee J.H."/>
            <person name="Lin M.C."/>
            <person name="Chang P.S."/>
            <person name="Arun A.B."/>
            <person name="Young C.C."/>
            <person name="Chen W.M."/>
        </authorList>
    </citation>
    <scope>NUCLEOTIDE SEQUENCE [LARGE SCALE GENOMIC DNA]</scope>
    <source>
        <strain evidence="7 8">CKOBP-6</strain>
    </source>
</reference>
<feature type="transmembrane region" description="Helical" evidence="6">
    <location>
        <begin position="187"/>
        <end position="207"/>
    </location>
</feature>
<evidence type="ECO:0000256" key="2">
    <source>
        <dbReference type="ARBA" id="ARBA00005268"/>
    </source>
</evidence>
<keyword evidence="3 6" id="KW-0812">Transmembrane</keyword>
<dbReference type="EMBL" id="QMFB01000002">
    <property type="protein sequence ID" value="RAV22497.1"/>
    <property type="molecule type" value="Genomic_DNA"/>
</dbReference>
<proteinExistence type="inferred from homology"/>
<sequence>MSTVALGFTLLFVLITILVSIRQKLGLEKDILIGSVRSAVQLLLVGYILQYVFDTEKIALIALILTAMITVAAWNAGKRAAGLNGIRRRIFMAVAVTELLTMGLLVGLSIIEAKAQYIIPISGIIIGNGMLVSGLFLNQMQREVQTASGEIETLLALGANAKQAIQASVKRALKSSMIPTIDGMKTIGLVQLPGMMTGMIVAGASPIEAVRYQILIVFSLTSSAAISGILLSVMSYRLWFTEDLRLRRTSSK</sequence>
<dbReference type="PANTHER" id="PTHR30028">
    <property type="entry name" value="UPF0014 INNER MEMBRANE PROTEIN YBBM-RELATED"/>
    <property type="match status" value="1"/>
</dbReference>
<feature type="transmembrane region" description="Helical" evidence="6">
    <location>
        <begin position="58"/>
        <end position="77"/>
    </location>
</feature>
<feature type="transmembrane region" description="Helical" evidence="6">
    <location>
        <begin position="6"/>
        <end position="22"/>
    </location>
</feature>
<dbReference type="AlphaFoldDB" id="A0A329MXN5"/>
<feature type="transmembrane region" description="Helical" evidence="6">
    <location>
        <begin position="213"/>
        <end position="239"/>
    </location>
</feature>
<evidence type="ECO:0000256" key="5">
    <source>
        <dbReference type="ARBA" id="ARBA00023136"/>
    </source>
</evidence>
<dbReference type="Proteomes" id="UP000250369">
    <property type="component" value="Unassembled WGS sequence"/>
</dbReference>
<feature type="transmembrane region" description="Helical" evidence="6">
    <location>
        <begin position="117"/>
        <end position="137"/>
    </location>
</feature>
<feature type="transmembrane region" description="Helical" evidence="6">
    <location>
        <begin position="89"/>
        <end position="111"/>
    </location>
</feature>
<dbReference type="OrthoDB" id="9791807at2"/>
<accession>A0A329MXN5</accession>
<comment type="subcellular location">
    <subcellularLocation>
        <location evidence="1">Membrane</location>
        <topology evidence="1">Multi-pass membrane protein</topology>
    </subcellularLocation>
</comment>
<gene>
    <name evidence="7" type="ORF">DQG23_06055</name>
</gene>
<evidence type="ECO:0000256" key="6">
    <source>
        <dbReference type="SAM" id="Phobius"/>
    </source>
</evidence>
<keyword evidence="4 6" id="KW-1133">Transmembrane helix</keyword>
<organism evidence="7 8">
    <name type="scientific">Paenibacillus contaminans</name>
    <dbReference type="NCBI Taxonomy" id="450362"/>
    <lineage>
        <taxon>Bacteria</taxon>
        <taxon>Bacillati</taxon>
        <taxon>Bacillota</taxon>
        <taxon>Bacilli</taxon>
        <taxon>Bacillales</taxon>
        <taxon>Paenibacillaceae</taxon>
        <taxon>Paenibacillus</taxon>
    </lineage>
</organism>
<dbReference type="PANTHER" id="PTHR30028:SF0">
    <property type="entry name" value="PROTEIN ALUMINUM SENSITIVE 3"/>
    <property type="match status" value="1"/>
</dbReference>
<comment type="caution">
    <text evidence="7">The sequence shown here is derived from an EMBL/GenBank/DDBJ whole genome shotgun (WGS) entry which is preliminary data.</text>
</comment>
<name>A0A329MXN5_9BACL</name>
<evidence type="ECO:0000256" key="4">
    <source>
        <dbReference type="ARBA" id="ARBA00022989"/>
    </source>
</evidence>
<evidence type="ECO:0000313" key="8">
    <source>
        <dbReference type="Proteomes" id="UP000250369"/>
    </source>
</evidence>
<comment type="similarity">
    <text evidence="2">Belongs to the UPF0014 family.</text>
</comment>
<keyword evidence="5 6" id="KW-0472">Membrane</keyword>
<feature type="transmembrane region" description="Helical" evidence="6">
    <location>
        <begin position="34"/>
        <end position="52"/>
    </location>
</feature>
<evidence type="ECO:0000313" key="7">
    <source>
        <dbReference type="EMBL" id="RAV22497.1"/>
    </source>
</evidence>
<evidence type="ECO:0000256" key="3">
    <source>
        <dbReference type="ARBA" id="ARBA00022692"/>
    </source>
</evidence>
<dbReference type="InterPro" id="IPR005226">
    <property type="entry name" value="UPF0014_fam"/>
</dbReference>
<keyword evidence="8" id="KW-1185">Reference proteome</keyword>